<feature type="transmembrane region" description="Helical" evidence="1">
    <location>
        <begin position="228"/>
        <end position="249"/>
    </location>
</feature>
<feature type="transmembrane region" description="Helical" evidence="1">
    <location>
        <begin position="331"/>
        <end position="350"/>
    </location>
</feature>
<feature type="transmembrane region" description="Helical" evidence="1">
    <location>
        <begin position="83"/>
        <end position="103"/>
    </location>
</feature>
<name>A0A1B9H2B4_9TREE</name>
<dbReference type="OrthoDB" id="2564207at2759"/>
<reference evidence="3" key="2">
    <citation type="submission" date="2013-12" db="EMBL/GenBank/DDBJ databases">
        <title>Evolution of pathogenesis and genome organization in the Tremellales.</title>
        <authorList>
            <person name="Cuomo C."/>
            <person name="Litvintseva A."/>
            <person name="Heitman J."/>
            <person name="Chen Y."/>
            <person name="Sun S."/>
            <person name="Springer D."/>
            <person name="Dromer F."/>
            <person name="Young S."/>
            <person name="Zeng Q."/>
            <person name="Chapman S."/>
            <person name="Gujja S."/>
            <person name="Saif S."/>
            <person name="Birren B."/>
        </authorList>
    </citation>
    <scope>NUCLEOTIDE SEQUENCE [LARGE SCALE GENOMIC DNA]</scope>
    <source>
        <strain evidence="3">BCC8398</strain>
    </source>
</reference>
<evidence type="ECO:0000313" key="3">
    <source>
        <dbReference type="Proteomes" id="UP000092666"/>
    </source>
</evidence>
<dbReference type="AlphaFoldDB" id="A0A1B9H2B4"/>
<proteinExistence type="predicted"/>
<accession>A0A1B9H2B4</accession>
<keyword evidence="1" id="KW-0812">Transmembrane</keyword>
<reference evidence="2 3" key="1">
    <citation type="submission" date="2013-07" db="EMBL/GenBank/DDBJ databases">
        <title>The Genome Sequence of Cryptococcus heveanensis BCC8398.</title>
        <authorList>
            <consortium name="The Broad Institute Genome Sequencing Platform"/>
            <person name="Cuomo C."/>
            <person name="Litvintseva A."/>
            <person name="Chen Y."/>
            <person name="Heitman J."/>
            <person name="Sun S."/>
            <person name="Springer D."/>
            <person name="Dromer F."/>
            <person name="Young S.K."/>
            <person name="Zeng Q."/>
            <person name="Gargeya S."/>
            <person name="Fitzgerald M."/>
            <person name="Abouelleil A."/>
            <person name="Alvarado L."/>
            <person name="Berlin A.M."/>
            <person name="Chapman S.B."/>
            <person name="Dewar J."/>
            <person name="Goldberg J."/>
            <person name="Griggs A."/>
            <person name="Gujja S."/>
            <person name="Hansen M."/>
            <person name="Howarth C."/>
            <person name="Imamovic A."/>
            <person name="Larimer J."/>
            <person name="McCowan C."/>
            <person name="Murphy C."/>
            <person name="Pearson M."/>
            <person name="Priest M."/>
            <person name="Roberts A."/>
            <person name="Saif S."/>
            <person name="Shea T."/>
            <person name="Sykes S."/>
            <person name="Wortman J."/>
            <person name="Nusbaum C."/>
            <person name="Birren B."/>
        </authorList>
    </citation>
    <scope>NUCLEOTIDE SEQUENCE [LARGE SCALE GENOMIC DNA]</scope>
    <source>
        <strain evidence="2 3">BCC8398</strain>
    </source>
</reference>
<feature type="transmembrane region" description="Helical" evidence="1">
    <location>
        <begin position="173"/>
        <end position="191"/>
    </location>
</feature>
<organism evidence="2 3">
    <name type="scientific">Kwoniella heveanensis BCC8398</name>
    <dbReference type="NCBI Taxonomy" id="1296120"/>
    <lineage>
        <taxon>Eukaryota</taxon>
        <taxon>Fungi</taxon>
        <taxon>Dikarya</taxon>
        <taxon>Basidiomycota</taxon>
        <taxon>Agaricomycotina</taxon>
        <taxon>Tremellomycetes</taxon>
        <taxon>Tremellales</taxon>
        <taxon>Cryptococcaceae</taxon>
        <taxon>Kwoniella</taxon>
    </lineage>
</organism>
<evidence type="ECO:0000313" key="2">
    <source>
        <dbReference type="EMBL" id="OCF37410.1"/>
    </source>
</evidence>
<keyword evidence="3" id="KW-1185">Reference proteome</keyword>
<feature type="transmembrane region" description="Helical" evidence="1">
    <location>
        <begin position="269"/>
        <end position="294"/>
    </location>
</feature>
<feature type="transmembrane region" description="Helical" evidence="1">
    <location>
        <begin position="362"/>
        <end position="383"/>
    </location>
</feature>
<sequence>MVVSAYIDRALVNHLVCIAGVHVGSQYALKTYMAIYSLATYARNSPSFPVAPSESSDEKSTSAEQGQGHTRPWWRKVLSKDGAIFLVILSSILATQLFLVFVLPRITSQLVMDVFWTGTTSYLVENKINRTIETLYPTPIVRKLRHSKENNWYHSEIIPRTDVRKRLLANKRLQKVISVLLTAIVMGQAYVGVEWVPVAPLVAAGFVIDMAGHMFYPKVSVRRAVQAVLGVLIIASVAGFSAGPIIGFFKKDKSADVEKPKEDKPPAMALWITDVAMMFNVGMGFMLPAALMAVTLRFEYMRSSLPTKALPVDTEHKVVVPTRLPKFERPIFNTGLVSFVIGTLIYNLVVPNLIELEGANRNAMMLFCAGPSAIAGLVTGAWFTGQFSDWWLYHDEWYPDPPKSGQDESGPLIDEEQTVAFADHDEKVVNDLVQLEDHEKVKA</sequence>
<dbReference type="Proteomes" id="UP000092666">
    <property type="component" value="Unassembled WGS sequence"/>
</dbReference>
<gene>
    <name evidence="2" type="ORF">I316_00531</name>
</gene>
<dbReference type="EMBL" id="KV700122">
    <property type="protein sequence ID" value="OCF37410.1"/>
    <property type="molecule type" value="Genomic_DNA"/>
</dbReference>
<protein>
    <submittedName>
        <fullName evidence="2">Uncharacterized protein</fullName>
    </submittedName>
</protein>
<evidence type="ECO:0000256" key="1">
    <source>
        <dbReference type="SAM" id="Phobius"/>
    </source>
</evidence>
<keyword evidence="1" id="KW-1133">Transmembrane helix</keyword>
<keyword evidence="1" id="KW-0472">Membrane</keyword>